<keyword evidence="2" id="KW-1185">Reference proteome</keyword>
<reference evidence="1" key="2">
    <citation type="journal article" date="2020" name="Nat. Commun.">
        <title>Large-scale genome sequencing of mycorrhizal fungi provides insights into the early evolution of symbiotic traits.</title>
        <authorList>
            <person name="Miyauchi S."/>
            <person name="Kiss E."/>
            <person name="Kuo A."/>
            <person name="Drula E."/>
            <person name="Kohler A."/>
            <person name="Sanchez-Garcia M."/>
            <person name="Morin E."/>
            <person name="Andreopoulos B."/>
            <person name="Barry K.W."/>
            <person name="Bonito G."/>
            <person name="Buee M."/>
            <person name="Carver A."/>
            <person name="Chen C."/>
            <person name="Cichocki N."/>
            <person name="Clum A."/>
            <person name="Culley D."/>
            <person name="Crous P.W."/>
            <person name="Fauchery L."/>
            <person name="Girlanda M."/>
            <person name="Hayes R.D."/>
            <person name="Keri Z."/>
            <person name="LaButti K."/>
            <person name="Lipzen A."/>
            <person name="Lombard V."/>
            <person name="Magnuson J."/>
            <person name="Maillard F."/>
            <person name="Murat C."/>
            <person name="Nolan M."/>
            <person name="Ohm R.A."/>
            <person name="Pangilinan J."/>
            <person name="Pereira M.F."/>
            <person name="Perotto S."/>
            <person name="Peter M."/>
            <person name="Pfister S."/>
            <person name="Riley R."/>
            <person name="Sitrit Y."/>
            <person name="Stielow J.B."/>
            <person name="Szollosi G."/>
            <person name="Zifcakova L."/>
            <person name="Stursova M."/>
            <person name="Spatafora J.W."/>
            <person name="Tedersoo L."/>
            <person name="Vaario L.M."/>
            <person name="Yamada A."/>
            <person name="Yan M."/>
            <person name="Wang P."/>
            <person name="Xu J."/>
            <person name="Bruns T."/>
            <person name="Baldrian P."/>
            <person name="Vilgalys R."/>
            <person name="Dunand C."/>
            <person name="Henrissat B."/>
            <person name="Grigoriev I.V."/>
            <person name="Hibbett D."/>
            <person name="Nagy L.G."/>
            <person name="Martin F.M."/>
        </authorList>
    </citation>
    <scope>NUCLEOTIDE SEQUENCE</scope>
    <source>
        <strain evidence="1">BED1</strain>
    </source>
</reference>
<organism evidence="1 2">
    <name type="scientific">Boletus edulis BED1</name>
    <dbReference type="NCBI Taxonomy" id="1328754"/>
    <lineage>
        <taxon>Eukaryota</taxon>
        <taxon>Fungi</taxon>
        <taxon>Dikarya</taxon>
        <taxon>Basidiomycota</taxon>
        <taxon>Agaricomycotina</taxon>
        <taxon>Agaricomycetes</taxon>
        <taxon>Agaricomycetidae</taxon>
        <taxon>Boletales</taxon>
        <taxon>Boletineae</taxon>
        <taxon>Boletaceae</taxon>
        <taxon>Boletoideae</taxon>
        <taxon>Boletus</taxon>
    </lineage>
</organism>
<sequence length="412" mass="45900">MPSVYAPSCSLSNSLSSLCFSSHLASRGVTYSSSLDEERIRANILFEGTWKLGGYSAFPHWYKDDNGMTLPSGGGREFVEQLLDIADRSDTLPWQKTRMTSQVLSELDRRLLRLLLDGAGAAFRGYAGRFSDHDSESRNQKEGKNLAPLEAHAVHRVCVREQDPVVQVDNSVHGDLQATCHIRSDQRHKVPKSFDLLAVRNPPRPGEPLRQVDHVTRQYRHRVHANANMLLARAGLLTNYISSMHDQQAKKWKRASGVQVNIGRDHKFMCGSVFGSSSPKIKSKAAVDRATAILTVVLPTSLDRLPIIANNGNRKWRPRHPTKPGGRLTRVEQKRALSRTSDLVYGLKVEGDASTRASSKVVKGDRSVIDTPDTRHITLYRLSASTVGKISILRVWHVFKNNVAQVADLVTF</sequence>
<protein>
    <submittedName>
        <fullName evidence="1">Uncharacterized protein</fullName>
    </submittedName>
</protein>
<accession>A0AAD4G6X3</accession>
<dbReference type="Proteomes" id="UP001194468">
    <property type="component" value="Unassembled WGS sequence"/>
</dbReference>
<name>A0AAD4G6X3_BOLED</name>
<reference evidence="1" key="1">
    <citation type="submission" date="2019-10" db="EMBL/GenBank/DDBJ databases">
        <authorList>
            <consortium name="DOE Joint Genome Institute"/>
            <person name="Kuo A."/>
            <person name="Miyauchi S."/>
            <person name="Kiss E."/>
            <person name="Drula E."/>
            <person name="Kohler A."/>
            <person name="Sanchez-Garcia M."/>
            <person name="Andreopoulos B."/>
            <person name="Barry K.W."/>
            <person name="Bonito G."/>
            <person name="Buee M."/>
            <person name="Carver A."/>
            <person name="Chen C."/>
            <person name="Cichocki N."/>
            <person name="Clum A."/>
            <person name="Culley D."/>
            <person name="Crous P.W."/>
            <person name="Fauchery L."/>
            <person name="Girlanda M."/>
            <person name="Hayes R."/>
            <person name="Keri Z."/>
            <person name="LaButti K."/>
            <person name="Lipzen A."/>
            <person name="Lombard V."/>
            <person name="Magnuson J."/>
            <person name="Maillard F."/>
            <person name="Morin E."/>
            <person name="Murat C."/>
            <person name="Nolan M."/>
            <person name="Ohm R."/>
            <person name="Pangilinan J."/>
            <person name="Pereira M."/>
            <person name="Perotto S."/>
            <person name="Peter M."/>
            <person name="Riley R."/>
            <person name="Sitrit Y."/>
            <person name="Stielow B."/>
            <person name="Szollosi G."/>
            <person name="Zifcakova L."/>
            <person name="Stursova M."/>
            <person name="Spatafora J.W."/>
            <person name="Tedersoo L."/>
            <person name="Vaario L.-M."/>
            <person name="Yamada A."/>
            <person name="Yan M."/>
            <person name="Wang P."/>
            <person name="Xu J."/>
            <person name="Bruns T."/>
            <person name="Baldrian P."/>
            <person name="Vilgalys R."/>
            <person name="Henrissat B."/>
            <person name="Grigoriev I.V."/>
            <person name="Hibbett D."/>
            <person name="Nagy L.G."/>
            <person name="Martin F.M."/>
        </authorList>
    </citation>
    <scope>NUCLEOTIDE SEQUENCE</scope>
    <source>
        <strain evidence="1">BED1</strain>
    </source>
</reference>
<comment type="caution">
    <text evidence="1">The sequence shown here is derived from an EMBL/GenBank/DDBJ whole genome shotgun (WGS) entry which is preliminary data.</text>
</comment>
<gene>
    <name evidence="1" type="ORF">L210DRAFT_3509691</name>
</gene>
<evidence type="ECO:0000313" key="2">
    <source>
        <dbReference type="Proteomes" id="UP001194468"/>
    </source>
</evidence>
<dbReference type="AlphaFoldDB" id="A0AAD4G6X3"/>
<proteinExistence type="predicted"/>
<evidence type="ECO:0000313" key="1">
    <source>
        <dbReference type="EMBL" id="KAF8423753.1"/>
    </source>
</evidence>
<dbReference type="EMBL" id="WHUW01000112">
    <property type="protein sequence ID" value="KAF8423753.1"/>
    <property type="molecule type" value="Genomic_DNA"/>
</dbReference>